<dbReference type="PANTHER" id="PTHR46577">
    <property type="entry name" value="HTH-TYPE TRANSCRIPTIONAL REGULATORY PROTEIN GABR"/>
    <property type="match status" value="1"/>
</dbReference>
<dbReference type="Pfam" id="PF00155">
    <property type="entry name" value="Aminotran_1_2"/>
    <property type="match status" value="1"/>
</dbReference>
<dbReference type="InterPro" id="IPR036388">
    <property type="entry name" value="WH-like_DNA-bd_sf"/>
</dbReference>
<dbReference type="InterPro" id="IPR036390">
    <property type="entry name" value="WH_DNA-bd_sf"/>
</dbReference>
<sequence length="472" mass="55764">MIFIKINTNNQKKFIYQQIYTEIRKLILNKKLLTDEKLPSKRKLAEELGVSINSVSNAYEQLLAEGYIYTIERKGYYVEKITKFENPNECSKQMDFPPDLREKHTEDKSAWLSLSHMTADITMFPFKEWMKCEKMAIKNHGKELSEIAHPQGPYLVRQTISRLIARSRGVVCEPEQVIIGPGTQPLIRQLMSMQKQNTKVAMENPGYFRFYQLLENMNFRVTPIPLDEQGINVEKVEALNPNFLFITPSHQFPTGNIMPISRRIEILNWVVNAHDAYIVEDDYDSEFKYGTDNIPSLQSLDRNQRVIYAGTFSKTMLPSFRISYLVLPIKLLREYKRHYSSWIQGSNSLNLFTLHYFIETGEYAKHIKRMNHHYENKRKQLIQKLRFRFKQDITIQDIPAGLHFLAEFQTNKTYKEIEAKAKEEKLEIYSFTRFMLKEIPAYENKIMLILGFATIREEDIREAVERLYRVIY</sequence>
<dbReference type="CDD" id="cd07377">
    <property type="entry name" value="WHTH_GntR"/>
    <property type="match status" value="1"/>
</dbReference>
<evidence type="ECO:0000256" key="7">
    <source>
        <dbReference type="ARBA" id="ARBA00023163"/>
    </source>
</evidence>
<evidence type="ECO:0000256" key="4">
    <source>
        <dbReference type="ARBA" id="ARBA00022898"/>
    </source>
</evidence>
<evidence type="ECO:0000256" key="1">
    <source>
        <dbReference type="ARBA" id="ARBA00001933"/>
    </source>
</evidence>
<proteinExistence type="inferred from homology"/>
<comment type="caution">
    <text evidence="9">The sequence shown here is derived from an EMBL/GenBank/DDBJ whole genome shotgun (WGS) entry which is preliminary data.</text>
</comment>
<dbReference type="InterPro" id="IPR015421">
    <property type="entry name" value="PyrdxlP-dep_Trfase_major"/>
</dbReference>
<keyword evidence="5" id="KW-0805">Transcription regulation</keyword>
<dbReference type="SUPFAM" id="SSF53383">
    <property type="entry name" value="PLP-dependent transferases"/>
    <property type="match status" value="1"/>
</dbReference>
<reference evidence="9 10" key="1">
    <citation type="submission" date="2015-07" db="EMBL/GenBank/DDBJ databases">
        <title>High-quality draft genome sequence of Oceanobacillus caeni HM6, a bacillus isolated from a human feces.</title>
        <authorList>
            <person name="Kumar J."/>
            <person name="Verma M.K."/>
            <person name="Pandey R."/>
            <person name="Bhambi M."/>
            <person name="Chauhan N."/>
        </authorList>
    </citation>
    <scope>NUCLEOTIDE SEQUENCE [LARGE SCALE GENOMIC DNA]</scope>
    <source>
        <strain evidence="9 10">HM6</strain>
    </source>
</reference>
<dbReference type="SMART" id="SM00345">
    <property type="entry name" value="HTH_GNTR"/>
    <property type="match status" value="1"/>
</dbReference>
<comment type="cofactor">
    <cofactor evidence="1">
        <name>pyridoxal 5'-phosphate</name>
        <dbReference type="ChEBI" id="CHEBI:597326"/>
    </cofactor>
</comment>
<dbReference type="InterPro" id="IPR000524">
    <property type="entry name" value="Tscrpt_reg_HTH_GntR"/>
</dbReference>
<dbReference type="InterPro" id="IPR015424">
    <property type="entry name" value="PyrdxlP-dep_Trfase"/>
</dbReference>
<dbReference type="Pfam" id="PF00392">
    <property type="entry name" value="GntR"/>
    <property type="match status" value="1"/>
</dbReference>
<evidence type="ECO:0000256" key="5">
    <source>
        <dbReference type="ARBA" id="ARBA00023015"/>
    </source>
</evidence>
<dbReference type="Proteomes" id="UP000037854">
    <property type="component" value="Unassembled WGS sequence"/>
</dbReference>
<evidence type="ECO:0000256" key="6">
    <source>
        <dbReference type="ARBA" id="ARBA00023125"/>
    </source>
</evidence>
<keyword evidence="6" id="KW-0238">DNA-binding</keyword>
<keyword evidence="3" id="KW-0808">Transferase</keyword>
<evidence type="ECO:0000256" key="3">
    <source>
        <dbReference type="ARBA" id="ARBA00022576"/>
    </source>
</evidence>
<dbReference type="InterPro" id="IPR051446">
    <property type="entry name" value="HTH_trans_reg/aminotransferase"/>
</dbReference>
<dbReference type="SUPFAM" id="SSF46785">
    <property type="entry name" value="Winged helix' DNA-binding domain"/>
    <property type="match status" value="1"/>
</dbReference>
<name>A0ABR5MH49_9BACI</name>
<accession>A0ABR5MH49</accession>
<dbReference type="InterPro" id="IPR004839">
    <property type="entry name" value="Aminotransferase_I/II_large"/>
</dbReference>
<dbReference type="EMBL" id="LGTK01000052">
    <property type="protein sequence ID" value="KPH72634.1"/>
    <property type="molecule type" value="Genomic_DNA"/>
</dbReference>
<evidence type="ECO:0000256" key="2">
    <source>
        <dbReference type="ARBA" id="ARBA00005384"/>
    </source>
</evidence>
<evidence type="ECO:0000313" key="10">
    <source>
        <dbReference type="Proteomes" id="UP000037854"/>
    </source>
</evidence>
<dbReference type="PANTHER" id="PTHR46577:SF1">
    <property type="entry name" value="HTH-TYPE TRANSCRIPTIONAL REGULATORY PROTEIN GABR"/>
    <property type="match status" value="1"/>
</dbReference>
<keyword evidence="10" id="KW-1185">Reference proteome</keyword>
<evidence type="ECO:0000259" key="8">
    <source>
        <dbReference type="PROSITE" id="PS50949"/>
    </source>
</evidence>
<dbReference type="Gene3D" id="1.10.10.10">
    <property type="entry name" value="Winged helix-like DNA-binding domain superfamily/Winged helix DNA-binding domain"/>
    <property type="match status" value="1"/>
</dbReference>
<organism evidence="9 10">
    <name type="scientific">Oceanobacillus caeni</name>
    <dbReference type="NCBI Taxonomy" id="405946"/>
    <lineage>
        <taxon>Bacteria</taxon>
        <taxon>Bacillati</taxon>
        <taxon>Bacillota</taxon>
        <taxon>Bacilli</taxon>
        <taxon>Bacillales</taxon>
        <taxon>Bacillaceae</taxon>
        <taxon>Oceanobacillus</taxon>
    </lineage>
</organism>
<dbReference type="Gene3D" id="3.40.640.10">
    <property type="entry name" value="Type I PLP-dependent aspartate aminotransferase-like (Major domain)"/>
    <property type="match status" value="1"/>
</dbReference>
<keyword evidence="4" id="KW-0663">Pyridoxal phosphate</keyword>
<dbReference type="PROSITE" id="PS50949">
    <property type="entry name" value="HTH_GNTR"/>
    <property type="match status" value="1"/>
</dbReference>
<protein>
    <submittedName>
        <fullName evidence="9">GntR family transcriptional regulator</fullName>
    </submittedName>
</protein>
<dbReference type="RefSeq" id="WP_060668884.1">
    <property type="nucleotide sequence ID" value="NZ_LGTK01000052.1"/>
</dbReference>
<dbReference type="CDD" id="cd00609">
    <property type="entry name" value="AAT_like"/>
    <property type="match status" value="1"/>
</dbReference>
<evidence type="ECO:0000313" key="9">
    <source>
        <dbReference type="EMBL" id="KPH72634.1"/>
    </source>
</evidence>
<keyword evidence="7" id="KW-0804">Transcription</keyword>
<gene>
    <name evidence="9" type="ORF">AFL42_13050</name>
</gene>
<keyword evidence="3" id="KW-0032">Aminotransferase</keyword>
<comment type="similarity">
    <text evidence="2">In the C-terminal section; belongs to the class-I pyridoxal-phosphate-dependent aminotransferase family.</text>
</comment>
<feature type="domain" description="HTH gntR-type" evidence="8">
    <location>
        <begin position="13"/>
        <end position="81"/>
    </location>
</feature>